<keyword evidence="3" id="KW-0862">Zinc</keyword>
<sequence>MDIFICNKCFATLNRGQKPFYLTQCGHIYCYGCVQQAKKQCPQCQQVDIFALELQEPTISKVENFFTPLTESLETLNKVCGFQNSQMQITMQRFHEIDKKYEALKSHYYNLTQHMKVIRDKYTKLKMENSEQKKKLIELQSRSINSLSDASTPIKSVNQRIPKIRNLTNSSRLSYGTNILDHSFSVGRGRGMLEGFRIPKPHSIRLMRSRETSDTNSTYTFRP</sequence>
<keyword evidence="8" id="KW-1185">Reference proteome</keyword>
<keyword evidence="2 5" id="KW-0863">Zinc-finger</keyword>
<evidence type="ECO:0000256" key="5">
    <source>
        <dbReference type="PROSITE-ProRule" id="PRU00175"/>
    </source>
</evidence>
<reference evidence="7 8" key="1">
    <citation type="submission" date="2024-08" db="EMBL/GenBank/DDBJ databases">
        <authorList>
            <person name="Will J Nash"/>
            <person name="Angela Man"/>
            <person name="Seanna McTaggart"/>
            <person name="Kendall Baker"/>
            <person name="Tom Barker"/>
            <person name="Leah Catchpole"/>
            <person name="Alex Durrant"/>
            <person name="Karim Gharbi"/>
            <person name="Naomi Irish"/>
            <person name="Gemy Kaithakottil"/>
            <person name="Debby Ku"/>
            <person name="Aaliyah Providence"/>
            <person name="Felix Shaw"/>
            <person name="David Swarbreck"/>
            <person name="Chris Watkins"/>
            <person name="Ann M. McCartney"/>
            <person name="Giulio Formenti"/>
            <person name="Alice Mouton"/>
            <person name="Noel Vella"/>
            <person name="Bjorn M von Reumont"/>
            <person name="Adriana Vella"/>
            <person name="Wilfried Haerty"/>
        </authorList>
    </citation>
    <scope>NUCLEOTIDE SEQUENCE [LARGE SCALE GENOMIC DNA]</scope>
</reference>
<dbReference type="InterPro" id="IPR001841">
    <property type="entry name" value="Znf_RING"/>
</dbReference>
<evidence type="ECO:0000256" key="2">
    <source>
        <dbReference type="ARBA" id="ARBA00022771"/>
    </source>
</evidence>
<dbReference type="PROSITE" id="PS50089">
    <property type="entry name" value="ZF_RING_2"/>
    <property type="match status" value="1"/>
</dbReference>
<dbReference type="SUPFAM" id="SSF57850">
    <property type="entry name" value="RING/U-box"/>
    <property type="match status" value="1"/>
</dbReference>
<gene>
    <name evidence="7" type="ORF">XYLVIOL_LOCUS3591</name>
</gene>
<evidence type="ECO:0000259" key="6">
    <source>
        <dbReference type="PROSITE" id="PS50089"/>
    </source>
</evidence>
<dbReference type="Proteomes" id="UP001642520">
    <property type="component" value="Unassembled WGS sequence"/>
</dbReference>
<protein>
    <recommendedName>
        <fullName evidence="6">RING-type domain-containing protein</fullName>
    </recommendedName>
</protein>
<dbReference type="InterPro" id="IPR042123">
    <property type="entry name" value="Zip3/RNF212-like"/>
</dbReference>
<dbReference type="PROSITE" id="PS00518">
    <property type="entry name" value="ZF_RING_1"/>
    <property type="match status" value="1"/>
</dbReference>
<evidence type="ECO:0000256" key="1">
    <source>
        <dbReference type="ARBA" id="ARBA00022723"/>
    </source>
</evidence>
<proteinExistence type="predicted"/>
<dbReference type="EMBL" id="CAXAJV020001289">
    <property type="protein sequence ID" value="CAL7938957.1"/>
    <property type="molecule type" value="Genomic_DNA"/>
</dbReference>
<evidence type="ECO:0000313" key="7">
    <source>
        <dbReference type="EMBL" id="CAL7938957.1"/>
    </source>
</evidence>
<dbReference type="Gene3D" id="3.30.40.10">
    <property type="entry name" value="Zinc/RING finger domain, C3HC4 (zinc finger)"/>
    <property type="match status" value="1"/>
</dbReference>
<feature type="domain" description="RING-type" evidence="6">
    <location>
        <begin position="6"/>
        <end position="45"/>
    </location>
</feature>
<keyword evidence="4" id="KW-0469">Meiosis</keyword>
<dbReference type="PANTHER" id="PTHR22663">
    <property type="entry name" value="RING FINGER PROTEIN NARYA-RELATED"/>
    <property type="match status" value="1"/>
</dbReference>
<dbReference type="SMART" id="SM00184">
    <property type="entry name" value="RING"/>
    <property type="match status" value="1"/>
</dbReference>
<evidence type="ECO:0000313" key="8">
    <source>
        <dbReference type="Proteomes" id="UP001642520"/>
    </source>
</evidence>
<evidence type="ECO:0000256" key="4">
    <source>
        <dbReference type="ARBA" id="ARBA00023254"/>
    </source>
</evidence>
<comment type="caution">
    <text evidence="7">The sequence shown here is derived from an EMBL/GenBank/DDBJ whole genome shotgun (WGS) entry which is preliminary data.</text>
</comment>
<evidence type="ECO:0000256" key="3">
    <source>
        <dbReference type="ARBA" id="ARBA00022833"/>
    </source>
</evidence>
<dbReference type="InterPro" id="IPR017907">
    <property type="entry name" value="Znf_RING_CS"/>
</dbReference>
<dbReference type="Pfam" id="PF14634">
    <property type="entry name" value="zf-RING_5"/>
    <property type="match status" value="1"/>
</dbReference>
<keyword evidence="1" id="KW-0479">Metal-binding</keyword>
<dbReference type="PANTHER" id="PTHR22663:SF17">
    <property type="entry name" value="RING FINGER PROTEIN NARYA-RELATED"/>
    <property type="match status" value="1"/>
</dbReference>
<organism evidence="7 8">
    <name type="scientific">Xylocopa violacea</name>
    <name type="common">Violet carpenter bee</name>
    <name type="synonym">Apis violacea</name>
    <dbReference type="NCBI Taxonomy" id="135666"/>
    <lineage>
        <taxon>Eukaryota</taxon>
        <taxon>Metazoa</taxon>
        <taxon>Ecdysozoa</taxon>
        <taxon>Arthropoda</taxon>
        <taxon>Hexapoda</taxon>
        <taxon>Insecta</taxon>
        <taxon>Pterygota</taxon>
        <taxon>Neoptera</taxon>
        <taxon>Endopterygota</taxon>
        <taxon>Hymenoptera</taxon>
        <taxon>Apocrita</taxon>
        <taxon>Aculeata</taxon>
        <taxon>Apoidea</taxon>
        <taxon>Anthophila</taxon>
        <taxon>Apidae</taxon>
        <taxon>Xylocopa</taxon>
        <taxon>Xylocopa</taxon>
    </lineage>
</organism>
<dbReference type="InterPro" id="IPR013083">
    <property type="entry name" value="Znf_RING/FYVE/PHD"/>
</dbReference>
<name>A0ABP1NES1_XYLVO</name>
<accession>A0ABP1NES1</accession>